<evidence type="ECO:0000313" key="1">
    <source>
        <dbReference type="EMBL" id="SNQ59934.1"/>
    </source>
</evidence>
<name>A0A284VKZ0_9EURY</name>
<protein>
    <submittedName>
        <fullName evidence="1">Uncharacterized protein</fullName>
    </submittedName>
</protein>
<dbReference type="AlphaFoldDB" id="A0A284VKZ0"/>
<sequence>MISKSGSQVEIKLFTLYSMIFMHMYMDNLIYCYDYNDNWQEHRFYYSYPI</sequence>
<keyword evidence="2" id="KW-1185">Reference proteome</keyword>
<proteinExistence type="predicted"/>
<dbReference type="EMBL" id="FZMP01000048">
    <property type="protein sequence ID" value="SNQ59934.1"/>
    <property type="molecule type" value="Genomic_DNA"/>
</dbReference>
<accession>A0A284VKZ0</accession>
<evidence type="ECO:0000313" key="2">
    <source>
        <dbReference type="Proteomes" id="UP000218615"/>
    </source>
</evidence>
<dbReference type="Proteomes" id="UP000218615">
    <property type="component" value="Unassembled WGS sequence"/>
</dbReference>
<organism evidence="1 2">
    <name type="scientific">Candidatus Methanoperedens nitratireducens</name>
    <dbReference type="NCBI Taxonomy" id="1392998"/>
    <lineage>
        <taxon>Archaea</taxon>
        <taxon>Methanobacteriati</taxon>
        <taxon>Methanobacteriota</taxon>
        <taxon>Stenosarchaea group</taxon>
        <taxon>Methanomicrobia</taxon>
        <taxon>Methanosarcinales</taxon>
        <taxon>ANME-2 cluster</taxon>
        <taxon>Candidatus Methanoperedentaceae</taxon>
        <taxon>Candidatus Methanoperedens</taxon>
    </lineage>
</organism>
<gene>
    <name evidence="1" type="ORF">MNV_1410010</name>
</gene>
<reference evidence="2" key="1">
    <citation type="submission" date="2017-06" db="EMBL/GenBank/DDBJ databases">
        <authorList>
            <person name="Cremers G."/>
        </authorList>
    </citation>
    <scope>NUCLEOTIDE SEQUENCE [LARGE SCALE GENOMIC DNA]</scope>
</reference>